<accession>A0A8T0IAA5</accession>
<dbReference type="AlphaFoldDB" id="A0A8T0IAA5"/>
<comment type="caution">
    <text evidence="1">The sequence shown here is derived from an EMBL/GenBank/DDBJ whole genome shotgun (WGS) entry which is preliminary data.</text>
</comment>
<sequence>MAQLPCGARIGLLVAAIVFVVVQMRLFAAEQRYALRATSAVESEEDCQKELRKLGDKLLSQQTTLVYLEGEKGRLEKENGKLATVLEDLQSNAQVQKLSGNLKQRQRQSTF</sequence>
<reference evidence="1" key="1">
    <citation type="submission" date="2020-06" db="EMBL/GenBank/DDBJ databases">
        <title>WGS assembly of Ceratodon purpureus strain R40.</title>
        <authorList>
            <person name="Carey S.B."/>
            <person name="Jenkins J."/>
            <person name="Shu S."/>
            <person name="Lovell J.T."/>
            <person name="Sreedasyam A."/>
            <person name="Maumus F."/>
            <person name="Tiley G.P."/>
            <person name="Fernandez-Pozo N."/>
            <person name="Barry K."/>
            <person name="Chen C."/>
            <person name="Wang M."/>
            <person name="Lipzen A."/>
            <person name="Daum C."/>
            <person name="Saski C.A."/>
            <person name="Payton A.C."/>
            <person name="Mcbreen J.C."/>
            <person name="Conrad R.E."/>
            <person name="Kollar L.M."/>
            <person name="Olsson S."/>
            <person name="Huttunen S."/>
            <person name="Landis J.B."/>
            <person name="Wickett N.J."/>
            <person name="Johnson M.G."/>
            <person name="Rensing S.A."/>
            <person name="Grimwood J."/>
            <person name="Schmutz J."/>
            <person name="Mcdaniel S.F."/>
        </authorList>
    </citation>
    <scope>NUCLEOTIDE SEQUENCE</scope>
    <source>
        <strain evidence="1">R40</strain>
    </source>
</reference>
<proteinExistence type="predicted"/>
<evidence type="ECO:0000313" key="1">
    <source>
        <dbReference type="EMBL" id="KAG0579935.1"/>
    </source>
</evidence>
<name>A0A8T0IAA5_CERPU</name>
<organism evidence="1 2">
    <name type="scientific">Ceratodon purpureus</name>
    <name type="common">Fire moss</name>
    <name type="synonym">Dicranum purpureum</name>
    <dbReference type="NCBI Taxonomy" id="3225"/>
    <lineage>
        <taxon>Eukaryota</taxon>
        <taxon>Viridiplantae</taxon>
        <taxon>Streptophyta</taxon>
        <taxon>Embryophyta</taxon>
        <taxon>Bryophyta</taxon>
        <taxon>Bryophytina</taxon>
        <taxon>Bryopsida</taxon>
        <taxon>Dicranidae</taxon>
        <taxon>Pseudoditrichales</taxon>
        <taxon>Ditrichaceae</taxon>
        <taxon>Ceratodon</taxon>
    </lineage>
</organism>
<evidence type="ECO:0000313" key="2">
    <source>
        <dbReference type="Proteomes" id="UP000822688"/>
    </source>
</evidence>
<keyword evidence="2" id="KW-1185">Reference proteome</keyword>
<gene>
    <name evidence="1" type="ORF">KC19_4G135900</name>
</gene>
<protein>
    <submittedName>
        <fullName evidence="1">Uncharacterized protein</fullName>
    </submittedName>
</protein>
<dbReference type="Proteomes" id="UP000822688">
    <property type="component" value="Chromosome 4"/>
</dbReference>
<dbReference type="EMBL" id="CM026424">
    <property type="protein sequence ID" value="KAG0579935.1"/>
    <property type="molecule type" value="Genomic_DNA"/>
</dbReference>